<feature type="transmembrane region" description="Helical" evidence="1">
    <location>
        <begin position="49"/>
        <end position="66"/>
    </location>
</feature>
<organism evidence="2 3">
    <name type="scientific">Chitinophaga tropicalis</name>
    <dbReference type="NCBI Taxonomy" id="2683588"/>
    <lineage>
        <taxon>Bacteria</taxon>
        <taxon>Pseudomonadati</taxon>
        <taxon>Bacteroidota</taxon>
        <taxon>Chitinophagia</taxon>
        <taxon>Chitinophagales</taxon>
        <taxon>Chitinophagaceae</taxon>
        <taxon>Chitinophaga</taxon>
    </lineage>
</organism>
<proteinExistence type="predicted"/>
<protein>
    <submittedName>
        <fullName evidence="2">Uncharacterized protein</fullName>
    </submittedName>
</protein>
<sequence>MQPLKKFTQKQVLIYAITNLVINGLVPYYGFDDLNNVYLFRGEHPLARFLLPMSLLLPFFITLDILKKTIALLEGEYISEQLSSKTLKIRFMLKTAGVNAIFTLSITLAAMLGIHVSLPENYSFNGTMLAVLSGLLAGGMAIFFTLQPIQKVKKLYPR</sequence>
<dbReference type="AlphaFoldDB" id="A0A7K1U9U9"/>
<dbReference type="EMBL" id="WRXN01000011">
    <property type="protein sequence ID" value="MVT11139.1"/>
    <property type="molecule type" value="Genomic_DNA"/>
</dbReference>
<evidence type="ECO:0000313" key="3">
    <source>
        <dbReference type="Proteomes" id="UP000461730"/>
    </source>
</evidence>
<reference evidence="2 3" key="1">
    <citation type="submission" date="2019-12" db="EMBL/GenBank/DDBJ databases">
        <title>Chitinophaga sp. strain ysch24 (GDMCC 1.1355), whole genome shotgun sequence.</title>
        <authorList>
            <person name="Zhang X."/>
        </authorList>
    </citation>
    <scope>NUCLEOTIDE SEQUENCE [LARGE SCALE GENOMIC DNA]</scope>
    <source>
        <strain evidence="3">ysch24</strain>
    </source>
</reference>
<dbReference type="Proteomes" id="UP000461730">
    <property type="component" value="Unassembled WGS sequence"/>
</dbReference>
<evidence type="ECO:0000256" key="1">
    <source>
        <dbReference type="SAM" id="Phobius"/>
    </source>
</evidence>
<name>A0A7K1U9U9_9BACT</name>
<evidence type="ECO:0000313" key="2">
    <source>
        <dbReference type="EMBL" id="MVT11139.1"/>
    </source>
</evidence>
<dbReference type="RefSeq" id="WP_157308561.1">
    <property type="nucleotide sequence ID" value="NZ_WRXN01000011.1"/>
</dbReference>
<feature type="transmembrane region" description="Helical" evidence="1">
    <location>
        <begin position="126"/>
        <end position="146"/>
    </location>
</feature>
<keyword evidence="1" id="KW-1133">Transmembrane helix</keyword>
<accession>A0A7K1U9U9</accession>
<keyword evidence="3" id="KW-1185">Reference proteome</keyword>
<keyword evidence="1" id="KW-0472">Membrane</keyword>
<gene>
    <name evidence="2" type="ORF">GO493_22920</name>
</gene>
<feature type="transmembrane region" description="Helical" evidence="1">
    <location>
        <begin position="12"/>
        <end position="29"/>
    </location>
</feature>
<keyword evidence="1" id="KW-0812">Transmembrane</keyword>
<comment type="caution">
    <text evidence="2">The sequence shown here is derived from an EMBL/GenBank/DDBJ whole genome shotgun (WGS) entry which is preliminary data.</text>
</comment>
<feature type="transmembrane region" description="Helical" evidence="1">
    <location>
        <begin position="91"/>
        <end position="114"/>
    </location>
</feature>